<feature type="transmembrane region" description="Helical" evidence="10">
    <location>
        <begin position="438"/>
        <end position="458"/>
    </location>
</feature>
<dbReference type="GO" id="GO:0140359">
    <property type="term" value="F:ABC-type transporter activity"/>
    <property type="evidence" value="ECO:0007669"/>
    <property type="project" value="InterPro"/>
</dbReference>
<feature type="transmembrane region" description="Helical" evidence="10">
    <location>
        <begin position="974"/>
        <end position="997"/>
    </location>
</feature>
<accession>A0A2G8S5Z7</accession>
<dbReference type="Pfam" id="PF00664">
    <property type="entry name" value="ABC_membrane"/>
    <property type="match status" value="2"/>
</dbReference>
<dbReference type="Pfam" id="PF00005">
    <property type="entry name" value="ABC_tran"/>
    <property type="match status" value="2"/>
</dbReference>
<keyword evidence="2" id="KW-0813">Transport</keyword>
<dbReference type="GO" id="GO:0016020">
    <property type="term" value="C:membrane"/>
    <property type="evidence" value="ECO:0007669"/>
    <property type="project" value="UniProtKB-SubCell"/>
</dbReference>
<feature type="transmembrane region" description="Helical" evidence="10">
    <location>
        <begin position="132"/>
        <end position="150"/>
    </location>
</feature>
<evidence type="ECO:0000256" key="1">
    <source>
        <dbReference type="ARBA" id="ARBA00004141"/>
    </source>
</evidence>
<reference evidence="13 14" key="1">
    <citation type="journal article" date="2015" name="Sci. Rep.">
        <title>Chromosome-level genome map provides insights into diverse defense mechanisms in the medicinal fungus Ganoderma sinense.</title>
        <authorList>
            <person name="Zhu Y."/>
            <person name="Xu J."/>
            <person name="Sun C."/>
            <person name="Zhou S."/>
            <person name="Xu H."/>
            <person name="Nelson D.R."/>
            <person name="Qian J."/>
            <person name="Song J."/>
            <person name="Luo H."/>
            <person name="Xiang L."/>
            <person name="Li Y."/>
            <person name="Xu Z."/>
            <person name="Ji A."/>
            <person name="Wang L."/>
            <person name="Lu S."/>
            <person name="Hayward A."/>
            <person name="Sun W."/>
            <person name="Li X."/>
            <person name="Schwartz D.C."/>
            <person name="Wang Y."/>
            <person name="Chen S."/>
        </authorList>
    </citation>
    <scope>NUCLEOTIDE SEQUENCE [LARGE SCALE GENOMIC DNA]</scope>
    <source>
        <strain evidence="13 14">ZZ0214-1</strain>
    </source>
</reference>
<keyword evidence="8 10" id="KW-0472">Membrane</keyword>
<dbReference type="CDD" id="cd18604">
    <property type="entry name" value="ABC_6TM_VMR1_D2_like"/>
    <property type="match status" value="1"/>
</dbReference>
<feature type="transmembrane region" description="Helical" evidence="10">
    <location>
        <begin position="324"/>
        <end position="344"/>
    </location>
</feature>
<feature type="transmembrane region" description="Helical" evidence="10">
    <location>
        <begin position="410"/>
        <end position="432"/>
    </location>
</feature>
<feature type="domain" description="ABC transporter" evidence="11">
    <location>
        <begin position="1251"/>
        <end position="1467"/>
    </location>
</feature>
<feature type="domain" description="ABC transmembrane type-1" evidence="12">
    <location>
        <begin position="285"/>
        <end position="578"/>
    </location>
</feature>
<dbReference type="SMART" id="SM00382">
    <property type="entry name" value="AAA"/>
    <property type="match status" value="2"/>
</dbReference>
<evidence type="ECO:0000256" key="7">
    <source>
        <dbReference type="ARBA" id="ARBA00022989"/>
    </source>
</evidence>
<feature type="transmembrane region" description="Helical" evidence="10">
    <location>
        <begin position="931"/>
        <end position="954"/>
    </location>
</feature>
<dbReference type="STRING" id="1077348.A0A2G8S5Z7"/>
<dbReference type="InterPro" id="IPR003593">
    <property type="entry name" value="AAA+_ATPase"/>
</dbReference>
<dbReference type="GO" id="GO:0005524">
    <property type="term" value="F:ATP binding"/>
    <property type="evidence" value="ECO:0007669"/>
    <property type="project" value="UniProtKB-KW"/>
</dbReference>
<dbReference type="FunFam" id="1.20.1560.10:FF:000013">
    <property type="entry name" value="ABC transporter C family member 2"/>
    <property type="match status" value="1"/>
</dbReference>
<dbReference type="InterPro" id="IPR036640">
    <property type="entry name" value="ABC1_TM_sf"/>
</dbReference>
<dbReference type="CDD" id="cd03244">
    <property type="entry name" value="ABCC_MRP_domain2"/>
    <property type="match status" value="1"/>
</dbReference>
<dbReference type="InterPro" id="IPR050173">
    <property type="entry name" value="ABC_transporter_C-like"/>
</dbReference>
<evidence type="ECO:0000313" key="14">
    <source>
        <dbReference type="Proteomes" id="UP000230002"/>
    </source>
</evidence>
<feature type="transmembrane region" description="Helical" evidence="10">
    <location>
        <begin position="1059"/>
        <end position="1089"/>
    </location>
</feature>
<dbReference type="Gene3D" id="1.20.1560.10">
    <property type="entry name" value="ABC transporter type 1, transmembrane domain"/>
    <property type="match status" value="2"/>
</dbReference>
<dbReference type="CDD" id="cd18596">
    <property type="entry name" value="ABC_6TM_VMR1_D1_like"/>
    <property type="match status" value="1"/>
</dbReference>
<feature type="domain" description="ABC transmembrane type-1" evidence="12">
    <location>
        <begin position="950"/>
        <end position="1214"/>
    </location>
</feature>
<dbReference type="InterPro" id="IPR017871">
    <property type="entry name" value="ABC_transporter-like_CS"/>
</dbReference>
<dbReference type="PROSITE" id="PS50929">
    <property type="entry name" value="ABC_TM1F"/>
    <property type="match status" value="2"/>
</dbReference>
<dbReference type="EMBL" id="AYKW01000023">
    <property type="protein sequence ID" value="PIL29209.1"/>
    <property type="molecule type" value="Genomic_DNA"/>
</dbReference>
<evidence type="ECO:0000256" key="10">
    <source>
        <dbReference type="SAM" id="Phobius"/>
    </source>
</evidence>
<keyword evidence="14" id="KW-1185">Reference proteome</keyword>
<keyword evidence="5" id="KW-0547">Nucleotide-binding</keyword>
<evidence type="ECO:0000256" key="5">
    <source>
        <dbReference type="ARBA" id="ARBA00022741"/>
    </source>
</evidence>
<feature type="transmembrane region" description="Helical" evidence="10">
    <location>
        <begin position="284"/>
        <end position="304"/>
    </location>
</feature>
<dbReference type="InterPro" id="IPR011527">
    <property type="entry name" value="ABC1_TM_dom"/>
</dbReference>
<organism evidence="13 14">
    <name type="scientific">Ganoderma sinense ZZ0214-1</name>
    <dbReference type="NCBI Taxonomy" id="1077348"/>
    <lineage>
        <taxon>Eukaryota</taxon>
        <taxon>Fungi</taxon>
        <taxon>Dikarya</taxon>
        <taxon>Basidiomycota</taxon>
        <taxon>Agaricomycotina</taxon>
        <taxon>Agaricomycetes</taxon>
        <taxon>Polyporales</taxon>
        <taxon>Polyporaceae</taxon>
        <taxon>Ganoderma</taxon>
    </lineage>
</organism>
<evidence type="ECO:0000256" key="4">
    <source>
        <dbReference type="ARBA" id="ARBA00022737"/>
    </source>
</evidence>
<protein>
    <submittedName>
        <fullName evidence="13">ATP-binding cassette transporter</fullName>
    </submittedName>
</protein>
<feature type="compositionally biased region" description="Low complexity" evidence="9">
    <location>
        <begin position="637"/>
        <end position="652"/>
    </location>
</feature>
<dbReference type="Proteomes" id="UP000230002">
    <property type="component" value="Unassembled WGS sequence"/>
</dbReference>
<dbReference type="SUPFAM" id="SSF90123">
    <property type="entry name" value="ABC transporter transmembrane region"/>
    <property type="match status" value="2"/>
</dbReference>
<evidence type="ECO:0000259" key="12">
    <source>
        <dbReference type="PROSITE" id="PS50929"/>
    </source>
</evidence>
<dbReference type="SUPFAM" id="SSF52540">
    <property type="entry name" value="P-loop containing nucleoside triphosphate hydrolases"/>
    <property type="match status" value="2"/>
</dbReference>
<dbReference type="GO" id="GO:0016887">
    <property type="term" value="F:ATP hydrolysis activity"/>
    <property type="evidence" value="ECO:0007669"/>
    <property type="project" value="InterPro"/>
</dbReference>
<feature type="transmembrane region" description="Helical" evidence="10">
    <location>
        <begin position="518"/>
        <end position="541"/>
    </location>
</feature>
<evidence type="ECO:0000256" key="2">
    <source>
        <dbReference type="ARBA" id="ARBA00022448"/>
    </source>
</evidence>
<dbReference type="InterPro" id="IPR027417">
    <property type="entry name" value="P-loop_NTPase"/>
</dbReference>
<dbReference type="OrthoDB" id="6500128at2759"/>
<keyword evidence="4" id="KW-0677">Repeat</keyword>
<evidence type="ECO:0000256" key="6">
    <source>
        <dbReference type="ARBA" id="ARBA00022840"/>
    </source>
</evidence>
<dbReference type="InterPro" id="IPR003439">
    <property type="entry name" value="ABC_transporter-like_ATP-bd"/>
</dbReference>
<feature type="transmembrane region" description="Helical" evidence="10">
    <location>
        <begin position="105"/>
        <end position="125"/>
    </location>
</feature>
<dbReference type="PROSITE" id="PS00211">
    <property type="entry name" value="ABC_TRANSPORTER_1"/>
    <property type="match status" value="1"/>
</dbReference>
<keyword evidence="6 13" id="KW-0067">ATP-binding</keyword>
<dbReference type="Gene3D" id="3.40.50.300">
    <property type="entry name" value="P-loop containing nucleotide triphosphate hydrolases"/>
    <property type="match status" value="2"/>
</dbReference>
<dbReference type="PANTHER" id="PTHR24223">
    <property type="entry name" value="ATP-BINDING CASSETTE SUB-FAMILY C"/>
    <property type="match status" value="1"/>
</dbReference>
<evidence type="ECO:0000259" key="11">
    <source>
        <dbReference type="PROSITE" id="PS50893"/>
    </source>
</evidence>
<feature type="transmembrane region" description="Helical" evidence="10">
    <location>
        <begin position="1109"/>
        <end position="1128"/>
    </location>
</feature>
<evidence type="ECO:0000256" key="3">
    <source>
        <dbReference type="ARBA" id="ARBA00022692"/>
    </source>
</evidence>
<dbReference type="CDD" id="cd03250">
    <property type="entry name" value="ABCC_MRP_domain1"/>
    <property type="match status" value="1"/>
</dbReference>
<feature type="transmembrane region" description="Helical" evidence="10">
    <location>
        <begin position="73"/>
        <end position="93"/>
    </location>
</feature>
<dbReference type="PANTHER" id="PTHR24223:SF356">
    <property type="entry name" value="ATP-BINDING CASSETTE TRANSPORTER ABC4"/>
    <property type="match status" value="1"/>
</dbReference>
<keyword evidence="3 10" id="KW-0812">Transmembrane</keyword>
<evidence type="ECO:0000256" key="8">
    <source>
        <dbReference type="ARBA" id="ARBA00023136"/>
    </source>
</evidence>
<sequence>MPSSYLWEDARLIPLYGVVLSALHLAGRAVCANLPREASKTTPPDPEGAGARQNVVRRLIERAGGPVMVVPKLTRAVCSLALVGISVITLFQPPTFPAAGSPPKWVPYIEVGVYVYCSILALAYVVAKNGRLFSFHLSSILLVVLGIYIYQDIAPLFLRHRSPTDASEGIYLWLKLFLLFEAAIGVPLVTPRVYKPYNLAEPTNPPNKSQSASVLSLTLFNWLNETVAKASRVPHLPLEDLPPLVDSYATQVLVKESFKHVDPFQLGGDEHLFWGLIRVYRREYLIYSALAVISSIAFVTRPLALQGLLASIEPDGQMSDVYPWAWIILIFVGPTLVTFQEEWYQWINNRINLRNNAIITELLFEHALRVRVKSEAAQNGGGADKQSNLVGRLNNLVSSDLQNVEQGNKIWLQLFIKVPILVVANIAFVYGVLGYSAILGFVSILLLLPLPGYLSKLIQSYQVEKMNKTDSRVQLINEVLNVIRMIKLFGWEPRVAGQVEERRDAELKLIRKTKYIELVNNLTNHTIPLFTMAITLGAYTTLQHGVLTASRLYSSYAAFMMISQQMHLMFFAIPVITQAKVSLDRINAFLHNTELLDEYEEAKHGPAHGRGFLRPIPEDGAIGIKQTTFTWAKDGASPSSGSTPTTPGTLGSNRRQRTFVLNVDGEVLFRKGQINLVVGPTGSGKTSLLMALLGEMHAIPSGPESFVELPRAGGVALAVQESWIQNETIKDNILFGAPYDEVRYNKVLAQCALERDLELFDAGDKTEVGEKGITLSGGQKARITLARAIYSPAEILLLDDVLAALDIHTGRWIVEKCFKGDLVRGRTIILVTHNVALVQPIADFVVALGNDGRIVSQGSLERALKEDSELLEELKTDEDTTKHVNYDVDTVQVGRQPKKDGKLVVAEEIGEGNVGWNAFLLYINNTSSHKWLFWTFYFLTLSLTHVFINGQSYFLGYWAAQYEDHDPSEVSVPFYMTAYFGLVMLINSIYSVCWYMFVHGSIQASTIIHKDLVATILSSTLRWLDMTPTSRIIARCTADVQAVDANIPRMLHAVFEGTVFMLLKVASVMLITPIFIIPAVVVAILAAWVSQMYMRAQLSVKREMSIARAPVVGHFGSAIAGLVSIRAYGAQEAFKAESCTRMDRYNRAGFVYDALSRWITIRIDVLGNALTTVLATYLTYVARISASEAGFAMTMAVGFSSFILGWMRTFNDLQVMANSLERIQQYMVIEQEVKSTKTGIPPAYWPASGDLRVEKLSARYSSDGPRVLRDISFEVKSGERIGIEGKVYYDGLPTDSINLDALRSNITIIPQMPELLGGTLRQNLDPFGQHDDATLNDALRSAGLFSLQEEGDNARITLDSEIAGGGSNLSVGQRQIIALARAIVRRSKLLILDEATSAIDYETDAIIQRSLREELGRDVTVLTVAHRLQSIMDADKILVLDAGRIVEYDAPSVLLQKKEGFFRGLVDGSGDRAALYTMAGIVV</sequence>
<feature type="domain" description="ABC transporter" evidence="11">
    <location>
        <begin position="647"/>
        <end position="876"/>
    </location>
</feature>
<feature type="region of interest" description="Disordered" evidence="9">
    <location>
        <begin position="632"/>
        <end position="655"/>
    </location>
</feature>
<gene>
    <name evidence="13" type="ORF">GSI_09258</name>
</gene>
<feature type="transmembrane region" description="Helical" evidence="10">
    <location>
        <begin position="170"/>
        <end position="189"/>
    </location>
</feature>
<feature type="transmembrane region" description="Helical" evidence="10">
    <location>
        <begin position="553"/>
        <end position="576"/>
    </location>
</feature>
<proteinExistence type="predicted"/>
<name>A0A2G8S5Z7_9APHY</name>
<evidence type="ECO:0000313" key="13">
    <source>
        <dbReference type="EMBL" id="PIL29209.1"/>
    </source>
</evidence>
<comment type="subcellular location">
    <subcellularLocation>
        <location evidence="1">Membrane</location>
        <topology evidence="1">Multi-pass membrane protein</topology>
    </subcellularLocation>
</comment>
<evidence type="ECO:0000256" key="9">
    <source>
        <dbReference type="SAM" id="MobiDB-lite"/>
    </source>
</evidence>
<keyword evidence="7 10" id="KW-1133">Transmembrane helix</keyword>
<comment type="caution">
    <text evidence="13">The sequence shown here is derived from an EMBL/GenBank/DDBJ whole genome shotgun (WGS) entry which is preliminary data.</text>
</comment>
<feature type="transmembrane region" description="Helical" evidence="10">
    <location>
        <begin position="12"/>
        <end position="31"/>
    </location>
</feature>
<dbReference type="PROSITE" id="PS50893">
    <property type="entry name" value="ABC_TRANSPORTER_2"/>
    <property type="match status" value="2"/>
</dbReference>
<feature type="transmembrane region" description="Helical" evidence="10">
    <location>
        <begin position="1189"/>
        <end position="1207"/>
    </location>
</feature>